<dbReference type="UniPathway" id="UPA00253">
    <property type="reaction ID" value="UER00332"/>
</dbReference>
<keyword evidence="5 11" id="KW-0808">Transferase</keyword>
<comment type="similarity">
    <text evidence="3 11">Belongs to the NadD family.</text>
</comment>
<keyword evidence="4 11" id="KW-0662">Pyridine nucleotide biosynthesis</keyword>
<dbReference type="InterPro" id="IPR014729">
    <property type="entry name" value="Rossmann-like_a/b/a_fold"/>
</dbReference>
<dbReference type="PANTHER" id="PTHR39321">
    <property type="entry name" value="NICOTINATE-NUCLEOTIDE ADENYLYLTRANSFERASE-RELATED"/>
    <property type="match status" value="1"/>
</dbReference>
<comment type="function">
    <text evidence="1 11">Catalyzes the reversible adenylation of nicotinate mononucleotide (NaMN) to nicotinic acid adenine dinucleotide (NaAD).</text>
</comment>
<comment type="caution">
    <text evidence="13">The sequence shown here is derived from an EMBL/GenBank/DDBJ whole genome shotgun (WGS) entry which is preliminary data.</text>
</comment>
<dbReference type="EC" id="2.7.7.18" evidence="11"/>
<evidence type="ECO:0000256" key="7">
    <source>
        <dbReference type="ARBA" id="ARBA00022741"/>
    </source>
</evidence>
<dbReference type="GO" id="GO:0004515">
    <property type="term" value="F:nicotinate-nucleotide adenylyltransferase activity"/>
    <property type="evidence" value="ECO:0007669"/>
    <property type="project" value="UniProtKB-UniRule"/>
</dbReference>
<dbReference type="CDD" id="cd02165">
    <property type="entry name" value="NMNAT"/>
    <property type="match status" value="1"/>
</dbReference>
<evidence type="ECO:0000256" key="5">
    <source>
        <dbReference type="ARBA" id="ARBA00022679"/>
    </source>
</evidence>
<dbReference type="InterPro" id="IPR004821">
    <property type="entry name" value="Cyt_trans-like"/>
</dbReference>
<keyword evidence="9 11" id="KW-0520">NAD</keyword>
<reference evidence="13 14" key="1">
    <citation type="submission" date="2019-04" db="EMBL/GenBank/DDBJ databases">
        <title>Sulfurimonas crateris sp. nov. a facultative anaerobic sulfur-oxidizing chemolithautotrophic bacterium isolated from a terrestrial mud vulcano.</title>
        <authorList>
            <person name="Ratnikova N.M."/>
            <person name="Slobodkin A.I."/>
            <person name="Merkel A.Y."/>
            <person name="Novikov A."/>
            <person name="Bonch-Osmolovskaya E.A."/>
            <person name="Slobodkina G.B."/>
        </authorList>
    </citation>
    <scope>NUCLEOTIDE SEQUENCE [LARGE SCALE GENOMIC DNA]</scope>
    <source>
        <strain evidence="13 14">SN118</strain>
    </source>
</reference>
<sequence>MDTIALFGGSFDPPHIGHEAIVKALINFKEIEKVIVMPTYLNPFKSTFYAPASLRVEWLKEIFKEYKNVEISEYEVLQKRAVSSIKSVKHLLESYRKIYLVIGADNLFSLHKWDRYDELKELVTFIVVPRDNIEIPEQFLRLDVDEKISSTNLRECIEISKLPKKCAKEIYNFYKENSCKTE</sequence>
<evidence type="ECO:0000256" key="1">
    <source>
        <dbReference type="ARBA" id="ARBA00002324"/>
    </source>
</evidence>
<keyword evidence="14" id="KW-1185">Reference proteome</keyword>
<comment type="pathway">
    <text evidence="2 11">Cofactor biosynthesis; NAD(+) biosynthesis; deamido-NAD(+) from nicotinate D-ribonucleotide: step 1/1.</text>
</comment>
<proteinExistence type="inferred from homology"/>
<name>A0A4U2Z4Z9_9BACT</name>
<evidence type="ECO:0000256" key="6">
    <source>
        <dbReference type="ARBA" id="ARBA00022695"/>
    </source>
</evidence>
<dbReference type="NCBIfam" id="TIGR00482">
    <property type="entry name" value="nicotinate (nicotinamide) nucleotide adenylyltransferase"/>
    <property type="match status" value="1"/>
</dbReference>
<evidence type="ECO:0000259" key="12">
    <source>
        <dbReference type="Pfam" id="PF01467"/>
    </source>
</evidence>
<dbReference type="Gene3D" id="3.40.50.620">
    <property type="entry name" value="HUPs"/>
    <property type="match status" value="1"/>
</dbReference>
<dbReference type="GO" id="GO:0005524">
    <property type="term" value="F:ATP binding"/>
    <property type="evidence" value="ECO:0007669"/>
    <property type="project" value="UniProtKB-KW"/>
</dbReference>
<evidence type="ECO:0000313" key="13">
    <source>
        <dbReference type="EMBL" id="TKI68482.1"/>
    </source>
</evidence>
<evidence type="ECO:0000256" key="2">
    <source>
        <dbReference type="ARBA" id="ARBA00005019"/>
    </source>
</evidence>
<dbReference type="RefSeq" id="WP_137015144.1">
    <property type="nucleotide sequence ID" value="NZ_SZPX01000008.1"/>
</dbReference>
<keyword evidence="8 11" id="KW-0067">ATP-binding</keyword>
<dbReference type="SUPFAM" id="SSF52374">
    <property type="entry name" value="Nucleotidylyl transferase"/>
    <property type="match status" value="1"/>
</dbReference>
<organism evidence="13 14">
    <name type="scientific">Sulfurimonas crateris</name>
    <dbReference type="NCBI Taxonomy" id="2574727"/>
    <lineage>
        <taxon>Bacteria</taxon>
        <taxon>Pseudomonadati</taxon>
        <taxon>Campylobacterota</taxon>
        <taxon>Epsilonproteobacteria</taxon>
        <taxon>Campylobacterales</taxon>
        <taxon>Sulfurimonadaceae</taxon>
        <taxon>Sulfurimonas</taxon>
    </lineage>
</organism>
<evidence type="ECO:0000313" key="14">
    <source>
        <dbReference type="Proteomes" id="UP000309561"/>
    </source>
</evidence>
<dbReference type="AlphaFoldDB" id="A0A4U2Z4Z9"/>
<dbReference type="EMBL" id="SZPX01000008">
    <property type="protein sequence ID" value="TKI68482.1"/>
    <property type="molecule type" value="Genomic_DNA"/>
</dbReference>
<dbReference type="GO" id="GO:0009435">
    <property type="term" value="P:NAD+ biosynthetic process"/>
    <property type="evidence" value="ECO:0007669"/>
    <property type="project" value="UniProtKB-UniRule"/>
</dbReference>
<evidence type="ECO:0000256" key="11">
    <source>
        <dbReference type="HAMAP-Rule" id="MF_00244"/>
    </source>
</evidence>
<evidence type="ECO:0000256" key="4">
    <source>
        <dbReference type="ARBA" id="ARBA00022642"/>
    </source>
</evidence>
<keyword evidence="7 11" id="KW-0547">Nucleotide-binding</keyword>
<dbReference type="PANTHER" id="PTHR39321:SF3">
    <property type="entry name" value="PHOSPHOPANTETHEINE ADENYLYLTRANSFERASE"/>
    <property type="match status" value="1"/>
</dbReference>
<evidence type="ECO:0000256" key="8">
    <source>
        <dbReference type="ARBA" id="ARBA00022840"/>
    </source>
</evidence>
<dbReference type="OrthoDB" id="5295945at2"/>
<gene>
    <name evidence="11 13" type="primary">nadD</name>
    <name evidence="13" type="ORF">FCU45_10750</name>
</gene>
<evidence type="ECO:0000256" key="3">
    <source>
        <dbReference type="ARBA" id="ARBA00009014"/>
    </source>
</evidence>
<comment type="catalytic activity">
    <reaction evidence="10 11">
        <text>nicotinate beta-D-ribonucleotide + ATP + H(+) = deamido-NAD(+) + diphosphate</text>
        <dbReference type="Rhea" id="RHEA:22860"/>
        <dbReference type="ChEBI" id="CHEBI:15378"/>
        <dbReference type="ChEBI" id="CHEBI:30616"/>
        <dbReference type="ChEBI" id="CHEBI:33019"/>
        <dbReference type="ChEBI" id="CHEBI:57502"/>
        <dbReference type="ChEBI" id="CHEBI:58437"/>
        <dbReference type="EC" id="2.7.7.18"/>
    </reaction>
</comment>
<protein>
    <recommendedName>
        <fullName evidence="11">Probable nicotinate-nucleotide adenylyltransferase</fullName>
        <ecNumber evidence="11">2.7.7.18</ecNumber>
    </recommendedName>
    <alternativeName>
        <fullName evidence="11">Deamido-NAD(+) diphosphorylase</fullName>
    </alternativeName>
    <alternativeName>
        <fullName evidence="11">Deamido-NAD(+) pyrophosphorylase</fullName>
    </alternativeName>
    <alternativeName>
        <fullName evidence="11">Nicotinate mononucleotide adenylyltransferase</fullName>
        <shortName evidence="11">NaMN adenylyltransferase</shortName>
    </alternativeName>
</protein>
<keyword evidence="6 11" id="KW-0548">Nucleotidyltransferase</keyword>
<dbReference type="Pfam" id="PF01467">
    <property type="entry name" value="CTP_transf_like"/>
    <property type="match status" value="1"/>
</dbReference>
<dbReference type="Proteomes" id="UP000309561">
    <property type="component" value="Unassembled WGS sequence"/>
</dbReference>
<feature type="domain" description="Cytidyltransferase-like" evidence="12">
    <location>
        <begin position="6"/>
        <end position="155"/>
    </location>
</feature>
<accession>A0A4U2Z4Z9</accession>
<dbReference type="InterPro" id="IPR005248">
    <property type="entry name" value="NadD/NMNAT"/>
</dbReference>
<evidence type="ECO:0000256" key="9">
    <source>
        <dbReference type="ARBA" id="ARBA00023027"/>
    </source>
</evidence>
<dbReference type="HAMAP" id="MF_00244">
    <property type="entry name" value="NaMN_adenylyltr"/>
    <property type="match status" value="1"/>
</dbReference>
<evidence type="ECO:0000256" key="10">
    <source>
        <dbReference type="ARBA" id="ARBA00048721"/>
    </source>
</evidence>